<keyword evidence="3" id="KW-1185">Reference proteome</keyword>
<reference evidence="2" key="1">
    <citation type="submission" date="2022-08" db="EMBL/GenBank/DDBJ databases">
        <title>Genome sequencing of akame (Lates japonicus).</title>
        <authorList>
            <person name="Hashiguchi Y."/>
            <person name="Takahashi H."/>
        </authorList>
    </citation>
    <scope>NUCLEOTIDE SEQUENCE</scope>
    <source>
        <strain evidence="2">Kochi</strain>
    </source>
</reference>
<feature type="non-terminal residue" evidence="2">
    <location>
        <position position="121"/>
    </location>
</feature>
<name>A0AAD3R3S2_LATJO</name>
<dbReference type="EMBL" id="BRZM01000020">
    <property type="protein sequence ID" value="GLD54872.1"/>
    <property type="molecule type" value="Genomic_DNA"/>
</dbReference>
<organism evidence="2 3">
    <name type="scientific">Lates japonicus</name>
    <name type="common">Japanese lates</name>
    <dbReference type="NCBI Taxonomy" id="270547"/>
    <lineage>
        <taxon>Eukaryota</taxon>
        <taxon>Metazoa</taxon>
        <taxon>Chordata</taxon>
        <taxon>Craniata</taxon>
        <taxon>Vertebrata</taxon>
        <taxon>Euteleostomi</taxon>
        <taxon>Actinopterygii</taxon>
        <taxon>Neopterygii</taxon>
        <taxon>Teleostei</taxon>
        <taxon>Neoteleostei</taxon>
        <taxon>Acanthomorphata</taxon>
        <taxon>Carangaria</taxon>
        <taxon>Carangaria incertae sedis</taxon>
        <taxon>Centropomidae</taxon>
        <taxon>Lates</taxon>
    </lineage>
</organism>
<dbReference type="Proteomes" id="UP001279410">
    <property type="component" value="Unassembled WGS sequence"/>
</dbReference>
<sequence>VHVALLRQSEEELKEAQQEAARRTRELDVQRGEMQRLQEELQKEEERMRGAVREKQSLSTTVRRLSQELEELRCKHQVTARGVSENGGFKKVGNLGGKVRTTEAEQARVTAAAQEGGMRSY</sequence>
<dbReference type="AlphaFoldDB" id="A0AAD3R3S2"/>
<gene>
    <name evidence="2" type="ORF">AKAME5_000743500</name>
</gene>
<feature type="region of interest" description="Disordered" evidence="1">
    <location>
        <begin position="1"/>
        <end position="59"/>
    </location>
</feature>
<protein>
    <submittedName>
        <fullName evidence="2">Trichohyalin-like isoform X1</fullName>
    </submittedName>
</protein>
<proteinExistence type="predicted"/>
<evidence type="ECO:0000313" key="3">
    <source>
        <dbReference type="Proteomes" id="UP001279410"/>
    </source>
</evidence>
<accession>A0AAD3R3S2</accession>
<comment type="caution">
    <text evidence="2">The sequence shown here is derived from an EMBL/GenBank/DDBJ whole genome shotgun (WGS) entry which is preliminary data.</text>
</comment>
<evidence type="ECO:0000256" key="1">
    <source>
        <dbReference type="SAM" id="MobiDB-lite"/>
    </source>
</evidence>
<evidence type="ECO:0000313" key="2">
    <source>
        <dbReference type="EMBL" id="GLD54872.1"/>
    </source>
</evidence>
<feature type="compositionally biased region" description="Basic and acidic residues" evidence="1">
    <location>
        <begin position="8"/>
        <end position="56"/>
    </location>
</feature>